<proteinExistence type="predicted"/>
<keyword evidence="3" id="KW-1185">Reference proteome</keyword>
<name>A0A6A4IKK8_9AGAR</name>
<feature type="domain" description="Helitron helicase-like" evidence="1">
    <location>
        <begin position="63"/>
        <end position="230"/>
    </location>
</feature>
<gene>
    <name evidence="2" type="ORF">BT96DRAFT_953832</name>
</gene>
<protein>
    <recommendedName>
        <fullName evidence="1">Helitron helicase-like domain-containing protein</fullName>
    </recommendedName>
</protein>
<organism evidence="2 3">
    <name type="scientific">Gymnopus androsaceus JB14</name>
    <dbReference type="NCBI Taxonomy" id="1447944"/>
    <lineage>
        <taxon>Eukaryota</taxon>
        <taxon>Fungi</taxon>
        <taxon>Dikarya</taxon>
        <taxon>Basidiomycota</taxon>
        <taxon>Agaricomycotina</taxon>
        <taxon>Agaricomycetes</taxon>
        <taxon>Agaricomycetidae</taxon>
        <taxon>Agaricales</taxon>
        <taxon>Marasmiineae</taxon>
        <taxon>Omphalotaceae</taxon>
        <taxon>Gymnopus</taxon>
    </lineage>
</organism>
<evidence type="ECO:0000259" key="1">
    <source>
        <dbReference type="Pfam" id="PF14214"/>
    </source>
</evidence>
<dbReference type="EMBL" id="ML769389">
    <property type="protein sequence ID" value="KAE9409035.1"/>
    <property type="molecule type" value="Genomic_DNA"/>
</dbReference>
<reference evidence="2" key="1">
    <citation type="journal article" date="2019" name="Environ. Microbiol.">
        <title>Fungal ecological strategies reflected in gene transcription - a case study of two litter decomposers.</title>
        <authorList>
            <person name="Barbi F."/>
            <person name="Kohler A."/>
            <person name="Barry K."/>
            <person name="Baskaran P."/>
            <person name="Daum C."/>
            <person name="Fauchery L."/>
            <person name="Ihrmark K."/>
            <person name="Kuo A."/>
            <person name="LaButti K."/>
            <person name="Lipzen A."/>
            <person name="Morin E."/>
            <person name="Grigoriev I.V."/>
            <person name="Henrissat B."/>
            <person name="Lindahl B."/>
            <person name="Martin F."/>
        </authorList>
    </citation>
    <scope>NUCLEOTIDE SEQUENCE</scope>
    <source>
        <strain evidence="2">JB14</strain>
    </source>
</reference>
<evidence type="ECO:0000313" key="2">
    <source>
        <dbReference type="EMBL" id="KAE9409035.1"/>
    </source>
</evidence>
<dbReference type="AlphaFoldDB" id="A0A6A4IKK8"/>
<sequence length="234" mass="26025">MSGVKVNLWKTGEEGAYAIHHVDAVSDFGHPQRGKEDAFPFLFPYGHGGVEANCPNLVDFGDHIKSALWYHDGRFCCHKIFLFTAFGIQQCHQGLGAAHIQAVKSKDAQILSTITEEKLKVAQVQEEKSEWITDPAILLLKSHIHAVAGKIWSTSIVLGPPSIWITINPCNLHDLIAQVFAGEELDLDKFLSVVDDDDGIQFHKQAQNIVQNPYTVVKFFHFLVKAVLQTATLQ</sequence>
<dbReference type="InterPro" id="IPR025476">
    <property type="entry name" value="Helitron_helicase-like"/>
</dbReference>
<evidence type="ECO:0000313" key="3">
    <source>
        <dbReference type="Proteomes" id="UP000799118"/>
    </source>
</evidence>
<accession>A0A6A4IKK8</accession>
<dbReference type="Proteomes" id="UP000799118">
    <property type="component" value="Unassembled WGS sequence"/>
</dbReference>
<dbReference type="Pfam" id="PF14214">
    <property type="entry name" value="Helitron_like_N"/>
    <property type="match status" value="1"/>
</dbReference>
<dbReference type="OrthoDB" id="432234at2759"/>